<gene>
    <name evidence="1" type="ORF">ASIM_LOCUS19654</name>
</gene>
<proteinExistence type="predicted"/>
<evidence type="ECO:0000313" key="3">
    <source>
        <dbReference type="WBParaSite" id="ASIM_0002027001-mRNA-1"/>
    </source>
</evidence>
<organism evidence="3">
    <name type="scientific">Anisakis simplex</name>
    <name type="common">Herring worm</name>
    <dbReference type="NCBI Taxonomy" id="6269"/>
    <lineage>
        <taxon>Eukaryota</taxon>
        <taxon>Metazoa</taxon>
        <taxon>Ecdysozoa</taxon>
        <taxon>Nematoda</taxon>
        <taxon>Chromadorea</taxon>
        <taxon>Rhabditida</taxon>
        <taxon>Spirurina</taxon>
        <taxon>Ascaridomorpha</taxon>
        <taxon>Ascaridoidea</taxon>
        <taxon>Anisakidae</taxon>
        <taxon>Anisakis</taxon>
        <taxon>Anisakis simplex complex</taxon>
    </lineage>
</organism>
<dbReference type="AlphaFoldDB" id="A0A0M3KH06"/>
<dbReference type="Proteomes" id="UP000267096">
    <property type="component" value="Unassembled WGS sequence"/>
</dbReference>
<evidence type="ECO:0000313" key="2">
    <source>
        <dbReference type="Proteomes" id="UP000267096"/>
    </source>
</evidence>
<dbReference type="WBParaSite" id="ASIM_0002027001-mRNA-1">
    <property type="protein sequence ID" value="ASIM_0002027001-mRNA-1"/>
    <property type="gene ID" value="ASIM_0002027001"/>
</dbReference>
<keyword evidence="2" id="KW-1185">Reference proteome</keyword>
<protein>
    <submittedName>
        <fullName evidence="1 3">Uncharacterized protein</fullName>
    </submittedName>
</protein>
<sequence length="101" mass="11625">MPKISPTTVDSTKLPIVDHKRATNDLYFDDSMDSEKSTAAPVSYHHRHQQQQQHLNRHQYQLRDDDCLPNTSTDVSSSKHLIASERVLIQILYFQSSNLFG</sequence>
<evidence type="ECO:0000313" key="1">
    <source>
        <dbReference type="EMBL" id="VDK71110.1"/>
    </source>
</evidence>
<accession>A0A0M3KH06</accession>
<name>A0A0M3KH06_ANISI</name>
<dbReference type="EMBL" id="UYRR01037679">
    <property type="protein sequence ID" value="VDK71110.1"/>
    <property type="molecule type" value="Genomic_DNA"/>
</dbReference>
<reference evidence="1 2" key="2">
    <citation type="submission" date="2018-11" db="EMBL/GenBank/DDBJ databases">
        <authorList>
            <consortium name="Pathogen Informatics"/>
        </authorList>
    </citation>
    <scope>NUCLEOTIDE SEQUENCE [LARGE SCALE GENOMIC DNA]</scope>
</reference>
<reference evidence="3" key="1">
    <citation type="submission" date="2017-02" db="UniProtKB">
        <authorList>
            <consortium name="WormBaseParasite"/>
        </authorList>
    </citation>
    <scope>IDENTIFICATION</scope>
</reference>